<evidence type="ECO:0000313" key="1">
    <source>
        <dbReference type="EMBL" id="GGB46146.1"/>
    </source>
</evidence>
<proteinExistence type="predicted"/>
<keyword evidence="2" id="KW-1185">Reference proteome</keyword>
<evidence type="ECO:0008006" key="3">
    <source>
        <dbReference type="Google" id="ProtNLM"/>
    </source>
</evidence>
<accession>A0A9W5TY96</accession>
<sequence length="125" mass="13900">MDFYIASSFSNKNLVRYIAQKLIIKGFRQTYDWTKNVRADTPATLQSTGELEKNAVASSDIFILLLPGGKGSHTELGIALALGKRVYIYSEEALDPVSCPSFYFVKGVERFHGKKDDFISTIGLV</sequence>
<reference evidence="1" key="2">
    <citation type="submission" date="2020-09" db="EMBL/GenBank/DDBJ databases">
        <authorList>
            <person name="Sun Q."/>
            <person name="Zhou Y."/>
        </authorList>
    </citation>
    <scope>NUCLEOTIDE SEQUENCE</scope>
    <source>
        <strain evidence="1">CGMCC 1.15454</strain>
    </source>
</reference>
<protein>
    <recommendedName>
        <fullName evidence="3">Group-specific protein</fullName>
    </recommendedName>
</protein>
<dbReference type="Proteomes" id="UP000621492">
    <property type="component" value="Unassembled WGS sequence"/>
</dbReference>
<dbReference type="Gene3D" id="3.40.50.450">
    <property type="match status" value="1"/>
</dbReference>
<evidence type="ECO:0000313" key="2">
    <source>
        <dbReference type="Proteomes" id="UP000621492"/>
    </source>
</evidence>
<dbReference type="AlphaFoldDB" id="A0A9W5TY96"/>
<name>A0A9W5TY96_9BACI</name>
<organism evidence="1 2">
    <name type="scientific">Lentibacillus populi</name>
    <dbReference type="NCBI Taxonomy" id="1827502"/>
    <lineage>
        <taxon>Bacteria</taxon>
        <taxon>Bacillati</taxon>
        <taxon>Bacillota</taxon>
        <taxon>Bacilli</taxon>
        <taxon>Bacillales</taxon>
        <taxon>Bacillaceae</taxon>
        <taxon>Lentibacillus</taxon>
    </lineage>
</organism>
<reference evidence="1" key="1">
    <citation type="journal article" date="2014" name="Int. J. Syst. Evol. Microbiol.">
        <title>Complete genome sequence of Corynebacterium casei LMG S-19264T (=DSM 44701T), isolated from a smear-ripened cheese.</title>
        <authorList>
            <consortium name="US DOE Joint Genome Institute (JGI-PGF)"/>
            <person name="Walter F."/>
            <person name="Albersmeier A."/>
            <person name="Kalinowski J."/>
            <person name="Ruckert C."/>
        </authorList>
    </citation>
    <scope>NUCLEOTIDE SEQUENCE</scope>
    <source>
        <strain evidence="1">CGMCC 1.15454</strain>
    </source>
</reference>
<dbReference type="EMBL" id="BMJD01000019">
    <property type="protein sequence ID" value="GGB46146.1"/>
    <property type="molecule type" value="Genomic_DNA"/>
</dbReference>
<dbReference type="SUPFAM" id="SSF52309">
    <property type="entry name" value="N-(deoxy)ribosyltransferase-like"/>
    <property type="match status" value="1"/>
</dbReference>
<gene>
    <name evidence="1" type="ORF">GCM10011409_24660</name>
</gene>
<comment type="caution">
    <text evidence="1">The sequence shown here is derived from an EMBL/GenBank/DDBJ whole genome shotgun (WGS) entry which is preliminary data.</text>
</comment>
<dbReference type="RefSeq" id="WP_088051647.1">
    <property type="nucleotide sequence ID" value="NZ_BMJD01000019.1"/>
</dbReference>